<organism evidence="2">
    <name type="scientific">uncultured Solirubrobacteraceae bacterium</name>
    <dbReference type="NCBI Taxonomy" id="1162706"/>
    <lineage>
        <taxon>Bacteria</taxon>
        <taxon>Bacillati</taxon>
        <taxon>Actinomycetota</taxon>
        <taxon>Thermoleophilia</taxon>
        <taxon>Solirubrobacterales</taxon>
        <taxon>Solirubrobacteraceae</taxon>
        <taxon>environmental samples</taxon>
    </lineage>
</organism>
<feature type="compositionally biased region" description="Pro residues" evidence="1">
    <location>
        <begin position="103"/>
        <end position="117"/>
    </location>
</feature>
<evidence type="ECO:0000313" key="2">
    <source>
        <dbReference type="EMBL" id="CAA9518261.1"/>
    </source>
</evidence>
<protein>
    <submittedName>
        <fullName evidence="2">Uncharacterized protein</fullName>
    </submittedName>
</protein>
<feature type="non-terminal residue" evidence="2">
    <location>
        <position position="1"/>
    </location>
</feature>
<name>A0A6J4TA62_9ACTN</name>
<dbReference type="AlphaFoldDB" id="A0A6J4TA62"/>
<feature type="compositionally biased region" description="Basic and acidic residues" evidence="1">
    <location>
        <begin position="69"/>
        <end position="91"/>
    </location>
</feature>
<accession>A0A6J4TA62</accession>
<sequence length="197" mass="21598">ECILTLSDPHALHRRCSPRGRPCSRVAALRRARHQRHPHPRGREGERHLAGLPLPPVPHEGRPRHRADRAHERARPPDHGRGRGGGTRDGRAAPADHGQGVRGPPPARSRPASPPAPRPRRLARVPADSRRHARRLPPAGRLRRGGLRCPRRRGPALLRSRDAAERHRRPGRLGAGRALGTPARRAPATSAVGRGLL</sequence>
<gene>
    <name evidence="2" type="ORF">AVDCRST_MAG53-3338</name>
</gene>
<feature type="region of interest" description="Disordered" evidence="1">
    <location>
        <begin position="14"/>
        <end position="197"/>
    </location>
</feature>
<reference evidence="2" key="1">
    <citation type="submission" date="2020-02" db="EMBL/GenBank/DDBJ databases">
        <authorList>
            <person name="Meier V. D."/>
        </authorList>
    </citation>
    <scope>NUCLEOTIDE SEQUENCE</scope>
    <source>
        <strain evidence="2">AVDCRST_MAG53</strain>
    </source>
</reference>
<feature type="non-terminal residue" evidence="2">
    <location>
        <position position="197"/>
    </location>
</feature>
<dbReference type="EMBL" id="CADCVR010000096">
    <property type="protein sequence ID" value="CAA9518261.1"/>
    <property type="molecule type" value="Genomic_DNA"/>
</dbReference>
<feature type="compositionally biased region" description="Basic residues" evidence="1">
    <location>
        <begin position="28"/>
        <end position="40"/>
    </location>
</feature>
<evidence type="ECO:0000256" key="1">
    <source>
        <dbReference type="SAM" id="MobiDB-lite"/>
    </source>
</evidence>
<feature type="compositionally biased region" description="Low complexity" evidence="1">
    <location>
        <begin position="175"/>
        <end position="189"/>
    </location>
</feature>
<feature type="compositionally biased region" description="Basic residues" evidence="1">
    <location>
        <begin position="131"/>
        <end position="154"/>
    </location>
</feature>
<proteinExistence type="predicted"/>